<keyword evidence="1 8" id="KW-0732">Signal</keyword>
<dbReference type="Pfam" id="PF00055">
    <property type="entry name" value="Laminin_N"/>
    <property type="match status" value="1"/>
</dbReference>
<dbReference type="GO" id="GO:0005604">
    <property type="term" value="C:basement membrane"/>
    <property type="evidence" value="ECO:0007669"/>
    <property type="project" value="TreeGrafter"/>
</dbReference>
<evidence type="ECO:0000259" key="10">
    <source>
        <dbReference type="PROSITE" id="PS51117"/>
    </source>
</evidence>
<sequence>MLPSKLHIGLLFLLITVCVALTPNYIKRILEPSVDPCYDDDRPKKCIPDFENAAFGVPVKASSICGQKGPQSYCNNNIDTDPNYDSTCVTCDESDPKRRYPAAALTDVNNSNNVTCWRSEPLPDTVNNDNVTLLLSLGKKFELTYLTLTFCPGAAKPDSLAIYKSTDYGRTFIPFQFYSSQCRKIYGRPNRAMITKSNEQEARCTDSHRHLSDATGISGSRIAFSVLDGRPSATDFDSSVVLQDWVTATDIKIVFHRFNMPQQVESTEDLMGLRYNVKKNSNDDDDDDGNSVDSVTTSSTFTGPTHQYAVSDFAVGGRCKCNGHAAHCLIGRDGQLACDCKHNTAGKDCEKCKPNYVDRPWGRATAREVNECKMCNCNGHARRCRFNMELFKLSGRQSGGVCLQCRHFTTGRHCHYCREGYYRDPTKPITSKSVCKRKPLFNNFHNAAALKNYSYTEIITIMVLNKEVKLNKKTNGK</sequence>
<dbReference type="Gene3D" id="2.10.25.10">
    <property type="entry name" value="Laminin"/>
    <property type="match status" value="1"/>
</dbReference>
<dbReference type="FunFam" id="2.10.25.10:FF:000081">
    <property type="entry name" value="Netrin 1"/>
    <property type="match status" value="1"/>
</dbReference>
<evidence type="ECO:0000256" key="2">
    <source>
        <dbReference type="ARBA" id="ARBA00022737"/>
    </source>
</evidence>
<gene>
    <name evidence="11" type="primary">CSON012839</name>
</gene>
<dbReference type="PROSITE" id="PS50027">
    <property type="entry name" value="EGF_LAM_2"/>
    <property type="match status" value="1"/>
</dbReference>
<dbReference type="EMBL" id="UFQT01000629">
    <property type="protein sequence ID" value="SSX25886.1"/>
    <property type="molecule type" value="Genomic_DNA"/>
</dbReference>
<feature type="domain" description="Laminin EGF-like" evidence="9">
    <location>
        <begin position="375"/>
        <end position="437"/>
    </location>
</feature>
<feature type="domain" description="Laminin N-terminal" evidence="10">
    <location>
        <begin position="42"/>
        <end position="318"/>
    </location>
</feature>
<dbReference type="InterPro" id="IPR002049">
    <property type="entry name" value="LE_dom"/>
</dbReference>
<dbReference type="PROSITE" id="PS01248">
    <property type="entry name" value="EGF_LAM_1"/>
    <property type="match status" value="1"/>
</dbReference>
<dbReference type="GO" id="GO:0016358">
    <property type="term" value="P:dendrite development"/>
    <property type="evidence" value="ECO:0007669"/>
    <property type="project" value="TreeGrafter"/>
</dbReference>
<protein>
    <submittedName>
        <fullName evidence="11">CSON012839 protein</fullName>
    </submittedName>
</protein>
<dbReference type="InterPro" id="IPR056863">
    <property type="entry name" value="LMN_ATRN_NET-like_EGF"/>
</dbReference>
<comment type="caution">
    <text evidence="6">Lacks conserved residue(s) required for the propagation of feature annotation.</text>
</comment>
<evidence type="ECO:0000259" key="9">
    <source>
        <dbReference type="PROSITE" id="PS50027"/>
    </source>
</evidence>
<dbReference type="GO" id="GO:0008045">
    <property type="term" value="P:motor neuron axon guidance"/>
    <property type="evidence" value="ECO:0007669"/>
    <property type="project" value="TreeGrafter"/>
</dbReference>
<dbReference type="InterPro" id="IPR050440">
    <property type="entry name" value="Laminin/Netrin_ECM"/>
</dbReference>
<keyword evidence="5 6" id="KW-0424">Laminin EGF-like domain</keyword>
<dbReference type="VEuPathDB" id="VectorBase:CSON012839"/>
<evidence type="ECO:0000256" key="7">
    <source>
        <dbReference type="SAM" id="MobiDB-lite"/>
    </source>
</evidence>
<evidence type="ECO:0000256" key="4">
    <source>
        <dbReference type="ARBA" id="ARBA00023180"/>
    </source>
</evidence>
<dbReference type="OMA" id="KSQDFGK"/>
<dbReference type="SMART" id="SM00180">
    <property type="entry name" value="EGF_Lam"/>
    <property type="match status" value="2"/>
</dbReference>
<dbReference type="PROSITE" id="PS51117">
    <property type="entry name" value="LAMININ_NTER"/>
    <property type="match status" value="1"/>
</dbReference>
<dbReference type="InterPro" id="IPR008211">
    <property type="entry name" value="Laminin_N"/>
</dbReference>
<dbReference type="PANTHER" id="PTHR10574">
    <property type="entry name" value="NETRIN/LAMININ-RELATED"/>
    <property type="match status" value="1"/>
</dbReference>
<evidence type="ECO:0000313" key="11">
    <source>
        <dbReference type="EMBL" id="SSX25886.1"/>
    </source>
</evidence>
<evidence type="ECO:0000256" key="1">
    <source>
        <dbReference type="ARBA" id="ARBA00022729"/>
    </source>
</evidence>
<dbReference type="Pfam" id="PF24973">
    <property type="entry name" value="EGF_LMN_ATRN"/>
    <property type="match status" value="2"/>
</dbReference>
<feature type="disulfide bond" evidence="6">
    <location>
        <begin position="405"/>
        <end position="414"/>
    </location>
</feature>
<feature type="chain" id="PRO_5016331138" evidence="8">
    <location>
        <begin position="21"/>
        <end position="477"/>
    </location>
</feature>
<name>A0A336M6K0_CULSO</name>
<evidence type="ECO:0000256" key="3">
    <source>
        <dbReference type="ARBA" id="ARBA00023157"/>
    </source>
</evidence>
<keyword evidence="3 6" id="KW-1015">Disulfide bond</keyword>
<dbReference type="Gene3D" id="2.60.120.260">
    <property type="entry name" value="Galactose-binding domain-like"/>
    <property type="match status" value="1"/>
</dbReference>
<dbReference type="PANTHER" id="PTHR10574:SF365">
    <property type="entry name" value="NETRIN-A-RELATED"/>
    <property type="match status" value="1"/>
</dbReference>
<dbReference type="GO" id="GO:0009887">
    <property type="term" value="P:animal organ morphogenesis"/>
    <property type="evidence" value="ECO:0007669"/>
    <property type="project" value="TreeGrafter"/>
</dbReference>
<feature type="region of interest" description="Disordered" evidence="7">
    <location>
        <begin position="277"/>
        <end position="298"/>
    </location>
</feature>
<feature type="signal peptide" evidence="8">
    <location>
        <begin position="1"/>
        <end position="20"/>
    </location>
</feature>
<evidence type="ECO:0000256" key="8">
    <source>
        <dbReference type="SAM" id="SignalP"/>
    </source>
</evidence>
<dbReference type="SMART" id="SM00136">
    <property type="entry name" value="LamNT"/>
    <property type="match status" value="1"/>
</dbReference>
<evidence type="ECO:0000256" key="5">
    <source>
        <dbReference type="ARBA" id="ARBA00023292"/>
    </source>
</evidence>
<organism evidence="11">
    <name type="scientific">Culicoides sonorensis</name>
    <name type="common">Biting midge</name>
    <dbReference type="NCBI Taxonomy" id="179676"/>
    <lineage>
        <taxon>Eukaryota</taxon>
        <taxon>Metazoa</taxon>
        <taxon>Ecdysozoa</taxon>
        <taxon>Arthropoda</taxon>
        <taxon>Hexapoda</taxon>
        <taxon>Insecta</taxon>
        <taxon>Pterygota</taxon>
        <taxon>Neoptera</taxon>
        <taxon>Endopterygota</taxon>
        <taxon>Diptera</taxon>
        <taxon>Nematocera</taxon>
        <taxon>Chironomoidea</taxon>
        <taxon>Ceratopogonidae</taxon>
        <taxon>Ceratopogoninae</taxon>
        <taxon>Culicoides</taxon>
        <taxon>Monoculicoides</taxon>
    </lineage>
</organism>
<proteinExistence type="predicted"/>
<keyword evidence="2" id="KW-0677">Repeat</keyword>
<reference evidence="11" key="1">
    <citation type="submission" date="2018-07" db="EMBL/GenBank/DDBJ databases">
        <authorList>
            <person name="Quirk P.G."/>
            <person name="Krulwich T.A."/>
        </authorList>
    </citation>
    <scope>NUCLEOTIDE SEQUENCE</scope>
</reference>
<keyword evidence="4" id="KW-0325">Glycoprotein</keyword>
<evidence type="ECO:0000256" key="6">
    <source>
        <dbReference type="PROSITE-ProRule" id="PRU00460"/>
    </source>
</evidence>
<dbReference type="SUPFAM" id="SSF57196">
    <property type="entry name" value="EGF/Laminin"/>
    <property type="match status" value="2"/>
</dbReference>
<dbReference type="GO" id="GO:0009888">
    <property type="term" value="P:tissue development"/>
    <property type="evidence" value="ECO:0007669"/>
    <property type="project" value="TreeGrafter"/>
</dbReference>
<accession>A0A336M6K0</accession>
<dbReference type="CDD" id="cd00055">
    <property type="entry name" value="EGF_Lam"/>
    <property type="match status" value="2"/>
</dbReference>
<dbReference type="AlphaFoldDB" id="A0A336M6K0"/>